<organism evidence="2 3">
    <name type="scientific">Brachionus calyciflorus</name>
    <dbReference type="NCBI Taxonomy" id="104777"/>
    <lineage>
        <taxon>Eukaryota</taxon>
        <taxon>Metazoa</taxon>
        <taxon>Spiralia</taxon>
        <taxon>Gnathifera</taxon>
        <taxon>Rotifera</taxon>
        <taxon>Eurotatoria</taxon>
        <taxon>Monogononta</taxon>
        <taxon>Pseudotrocha</taxon>
        <taxon>Ploima</taxon>
        <taxon>Brachionidae</taxon>
        <taxon>Brachionus</taxon>
    </lineage>
</organism>
<feature type="signal peptide" evidence="1">
    <location>
        <begin position="1"/>
        <end position="20"/>
    </location>
</feature>
<gene>
    <name evidence="2" type="ORF">OXX778_LOCUS16010</name>
</gene>
<dbReference type="InterPro" id="IPR012674">
    <property type="entry name" value="Calycin"/>
</dbReference>
<dbReference type="EMBL" id="CAJNOC010003674">
    <property type="protein sequence ID" value="CAF0992972.1"/>
    <property type="molecule type" value="Genomic_DNA"/>
</dbReference>
<dbReference type="Proteomes" id="UP000663879">
    <property type="component" value="Unassembled WGS sequence"/>
</dbReference>
<comment type="caution">
    <text evidence="2">The sequence shown here is derived from an EMBL/GenBank/DDBJ whole genome shotgun (WGS) entry which is preliminary data.</text>
</comment>
<reference evidence="2" key="1">
    <citation type="submission" date="2021-02" db="EMBL/GenBank/DDBJ databases">
        <authorList>
            <person name="Nowell W R."/>
        </authorList>
    </citation>
    <scope>NUCLEOTIDE SEQUENCE</scope>
    <source>
        <strain evidence="2">Ploen Becks lab</strain>
    </source>
</reference>
<keyword evidence="3" id="KW-1185">Reference proteome</keyword>
<dbReference type="AlphaFoldDB" id="A0A814G1T6"/>
<proteinExistence type="predicted"/>
<feature type="chain" id="PRO_5032570878" evidence="1">
    <location>
        <begin position="21"/>
        <end position="196"/>
    </location>
</feature>
<protein>
    <submittedName>
        <fullName evidence="2">Uncharacterized protein</fullName>
    </submittedName>
</protein>
<dbReference type="Gene3D" id="2.40.128.20">
    <property type="match status" value="1"/>
</dbReference>
<keyword evidence="1" id="KW-0732">Signal</keyword>
<accession>A0A814G1T6</accession>
<evidence type="ECO:0000313" key="2">
    <source>
        <dbReference type="EMBL" id="CAF0992972.1"/>
    </source>
</evidence>
<evidence type="ECO:0000313" key="3">
    <source>
        <dbReference type="Proteomes" id="UP000663879"/>
    </source>
</evidence>
<dbReference type="GO" id="GO:0008289">
    <property type="term" value="F:lipid binding"/>
    <property type="evidence" value="ECO:0007669"/>
    <property type="project" value="UniProtKB-KW"/>
</dbReference>
<sequence>MKFKILTVLFLFIFDAFCVAKFDKAAMVYPYPNFQCLKLINNNYNLTQLIGKWYVQVGTDDIVKQGSKCKEMNIEQKNEFTLINNLTSSDEKSTLMELVYDPIKNVLKGVKQIPISPVLVLQVPIEFQVVYLNDKYQLIYGCGTYFVYSSINLVDSFYLLKKDRNFNNFDEMYNILSQLKLLKADLNNANFVLNNA</sequence>
<name>A0A814G1T6_9BILA</name>
<dbReference type="SUPFAM" id="SSF50814">
    <property type="entry name" value="Lipocalins"/>
    <property type="match status" value="1"/>
</dbReference>
<evidence type="ECO:0000256" key="1">
    <source>
        <dbReference type="SAM" id="SignalP"/>
    </source>
</evidence>
<feature type="non-terminal residue" evidence="2">
    <location>
        <position position="196"/>
    </location>
</feature>
<dbReference type="OrthoDB" id="10493061at2759"/>